<dbReference type="Gene3D" id="3.40.50.300">
    <property type="entry name" value="P-loop containing nucleotide triphosphate hydrolases"/>
    <property type="match status" value="1"/>
</dbReference>
<evidence type="ECO:0000313" key="3">
    <source>
        <dbReference type="Proteomes" id="UP001195724"/>
    </source>
</evidence>
<dbReference type="Gene3D" id="1.25.40.10">
    <property type="entry name" value="Tetratricopeptide repeat domain"/>
    <property type="match status" value="2"/>
</dbReference>
<dbReference type="Proteomes" id="UP001195724">
    <property type="component" value="Unassembled WGS sequence"/>
</dbReference>
<dbReference type="InterPro" id="IPR010982">
    <property type="entry name" value="Lambda_DNA-bd_dom_sf"/>
</dbReference>
<dbReference type="PRINTS" id="PR00364">
    <property type="entry name" value="DISEASERSIST"/>
</dbReference>
<dbReference type="SUPFAM" id="SSF48452">
    <property type="entry name" value="TPR-like"/>
    <property type="match status" value="1"/>
</dbReference>
<name>A0ABS2SDW2_9PSEU</name>
<dbReference type="PROSITE" id="PS50943">
    <property type="entry name" value="HTH_CROC1"/>
    <property type="match status" value="1"/>
</dbReference>
<dbReference type="InterPro" id="IPR011990">
    <property type="entry name" value="TPR-like_helical_dom_sf"/>
</dbReference>
<accession>A0ABS2SDW2</accession>
<protein>
    <submittedName>
        <fullName evidence="2">Transcriptional regulator with XRE-family HTH domain</fullName>
    </submittedName>
</protein>
<dbReference type="SMART" id="SM00530">
    <property type="entry name" value="HTH_XRE"/>
    <property type="match status" value="1"/>
</dbReference>
<dbReference type="Pfam" id="PF13401">
    <property type="entry name" value="AAA_22"/>
    <property type="match status" value="1"/>
</dbReference>
<dbReference type="PANTHER" id="PTHR47691:SF3">
    <property type="entry name" value="HTH-TYPE TRANSCRIPTIONAL REGULATOR RV0890C-RELATED"/>
    <property type="match status" value="1"/>
</dbReference>
<keyword evidence="3" id="KW-1185">Reference proteome</keyword>
<dbReference type="SMART" id="SM00382">
    <property type="entry name" value="AAA"/>
    <property type="match status" value="1"/>
</dbReference>
<dbReference type="RefSeq" id="WP_307819837.1">
    <property type="nucleotide sequence ID" value="NZ_JAFBCL010000001.1"/>
</dbReference>
<dbReference type="CDD" id="cd00093">
    <property type="entry name" value="HTH_XRE"/>
    <property type="match status" value="1"/>
</dbReference>
<dbReference type="Gene3D" id="1.10.260.40">
    <property type="entry name" value="lambda repressor-like DNA-binding domains"/>
    <property type="match status" value="1"/>
</dbReference>
<evidence type="ECO:0000313" key="2">
    <source>
        <dbReference type="EMBL" id="MBM7813809.1"/>
    </source>
</evidence>
<dbReference type="InterPro" id="IPR003593">
    <property type="entry name" value="AAA+_ATPase"/>
</dbReference>
<dbReference type="Pfam" id="PF13560">
    <property type="entry name" value="HTH_31"/>
    <property type="match status" value="1"/>
</dbReference>
<proteinExistence type="predicted"/>
<gene>
    <name evidence="2" type="ORF">JOE68_004674</name>
</gene>
<dbReference type="SUPFAM" id="SSF52540">
    <property type="entry name" value="P-loop containing nucleoside triphosphate hydrolases"/>
    <property type="match status" value="1"/>
</dbReference>
<dbReference type="InterPro" id="IPR001387">
    <property type="entry name" value="Cro/C1-type_HTH"/>
</dbReference>
<evidence type="ECO:0000259" key="1">
    <source>
        <dbReference type="PROSITE" id="PS50943"/>
    </source>
</evidence>
<sequence length="761" mass="82297">MGRTFGELLRGHRRRAQLTQEELADGSGVSVRAISDMERGRARGPQRRTVEALAAVLALSPDELRALVGAAKEGRVRRQPVAVAACALPPDVADLTGRDRELLALAEMSDTTARTSVVVVHGPPGAGKTSLAVRAGYRLGPRFADGCFFFSLRGMDPRPVHPAEVVHRVLLALGVQDPPGSEAERSDLYRELLRDRRTLLVLDNAADEAQVRPLLATGRGSLVLVTSRQVLAGLEAVARLGLDVLGPAESVDLLGVIAGRSRVASEPAASRRVAELCGRLPLALRIAGNRLAGRPKWTVEHLAGQLADERHRLSALTAGDLQVRAAFELSYRQLGGKAALLFRRLALAPGGSFTPDLAAVAADVDRFTAEDTLEELVDVNLLDTAETPGRYVFHDLIRVFAGERLADEEPDHDEARRRVASWLLGTAGTAAGFFGPDARTAPAELFDDRRDADAWLTAEASHWLGALRWAAGHGMHREVLDLATAVHWYSDQRGRGDTWVEVFTAGVAAARALGSVRDEAVQLNFLTWTRCVLLGRPEEALALHEEAWRAAVAAGDVKEQAWAVHYRAVSQVRLGDLAAAERSAGRARELFRRAGYALGERISLSCLGVVLHRLHRYEESLEVHRRLLDDVRSGKLDVTPEMTDEMLGSLLVRTADSLAGLERWPEVLEAATEALRHSVAATAPSSTCDARHLRGLALCRLGDLVAAHAELVEAAEVLAGHRHHRLGAVLDVLADVHDGLGDPDAADRCRTRAAELRSADR</sequence>
<organism evidence="2 3">
    <name type="scientific">Saccharothrix algeriensis</name>
    <dbReference type="NCBI Taxonomy" id="173560"/>
    <lineage>
        <taxon>Bacteria</taxon>
        <taxon>Bacillati</taxon>
        <taxon>Actinomycetota</taxon>
        <taxon>Actinomycetes</taxon>
        <taxon>Pseudonocardiales</taxon>
        <taxon>Pseudonocardiaceae</taxon>
        <taxon>Saccharothrix</taxon>
    </lineage>
</organism>
<reference evidence="2 3" key="1">
    <citation type="submission" date="2021-01" db="EMBL/GenBank/DDBJ databases">
        <title>Sequencing the genomes of 1000 actinobacteria strains.</title>
        <authorList>
            <person name="Klenk H.-P."/>
        </authorList>
    </citation>
    <scope>NUCLEOTIDE SEQUENCE [LARGE SCALE GENOMIC DNA]</scope>
    <source>
        <strain evidence="2 3">DSM 44581</strain>
    </source>
</reference>
<comment type="caution">
    <text evidence="2">The sequence shown here is derived from an EMBL/GenBank/DDBJ whole genome shotgun (WGS) entry which is preliminary data.</text>
</comment>
<dbReference type="SUPFAM" id="SSF47413">
    <property type="entry name" value="lambda repressor-like DNA-binding domains"/>
    <property type="match status" value="1"/>
</dbReference>
<feature type="domain" description="HTH cro/C1-type" evidence="1">
    <location>
        <begin position="9"/>
        <end position="64"/>
    </location>
</feature>
<dbReference type="PANTHER" id="PTHR47691">
    <property type="entry name" value="REGULATOR-RELATED"/>
    <property type="match status" value="1"/>
</dbReference>
<dbReference type="EMBL" id="JAFBCL010000001">
    <property type="protein sequence ID" value="MBM7813809.1"/>
    <property type="molecule type" value="Genomic_DNA"/>
</dbReference>
<dbReference type="InterPro" id="IPR027417">
    <property type="entry name" value="P-loop_NTPase"/>
</dbReference>
<dbReference type="InterPro" id="IPR049945">
    <property type="entry name" value="AAA_22"/>
</dbReference>